<name>A0A562TF46_CHIJA</name>
<dbReference type="OrthoDB" id="9797709at2"/>
<dbReference type="Gene3D" id="3.40.710.10">
    <property type="entry name" value="DD-peptidase/beta-lactamase superfamily"/>
    <property type="match status" value="1"/>
</dbReference>
<dbReference type="InterPro" id="IPR001466">
    <property type="entry name" value="Beta-lactam-related"/>
</dbReference>
<dbReference type="PANTHER" id="PTHR46825">
    <property type="entry name" value="D-ALANYL-D-ALANINE-CARBOXYPEPTIDASE/ENDOPEPTIDASE AMPH"/>
    <property type="match status" value="1"/>
</dbReference>
<reference evidence="3 4" key="1">
    <citation type="journal article" date="2013" name="Stand. Genomic Sci.">
        <title>Genomic Encyclopedia of Type Strains, Phase I: The one thousand microbial genomes (KMG-I) project.</title>
        <authorList>
            <person name="Kyrpides N.C."/>
            <person name="Woyke T."/>
            <person name="Eisen J.A."/>
            <person name="Garrity G."/>
            <person name="Lilburn T.G."/>
            <person name="Beck B.J."/>
            <person name="Whitman W.B."/>
            <person name="Hugenholtz P."/>
            <person name="Klenk H.P."/>
        </authorList>
    </citation>
    <scope>NUCLEOTIDE SEQUENCE [LARGE SCALE GENOMIC DNA]</scope>
    <source>
        <strain evidence="3 4">DSM 13484</strain>
    </source>
</reference>
<protein>
    <submittedName>
        <fullName evidence="3">CubicO group peptidase (Beta-lactamase class C family)</fullName>
    </submittedName>
</protein>
<dbReference type="Pfam" id="PF00144">
    <property type="entry name" value="Beta-lactamase"/>
    <property type="match status" value="1"/>
</dbReference>
<dbReference type="InterPro" id="IPR021860">
    <property type="entry name" value="Peptidase_S12_Pab87-rel_C"/>
</dbReference>
<proteinExistence type="predicted"/>
<feature type="domain" description="Peptidase S12 Pab87-related C-terminal" evidence="2">
    <location>
        <begin position="389"/>
        <end position="466"/>
    </location>
</feature>
<accession>A0A562TF46</accession>
<dbReference type="AlphaFoldDB" id="A0A562TF46"/>
<evidence type="ECO:0000313" key="4">
    <source>
        <dbReference type="Proteomes" id="UP000316778"/>
    </source>
</evidence>
<comment type="caution">
    <text evidence="3">The sequence shown here is derived from an EMBL/GenBank/DDBJ whole genome shotgun (WGS) entry which is preliminary data.</text>
</comment>
<dbReference type="PANTHER" id="PTHR46825:SF12">
    <property type="entry name" value="PENICILLIN-BINDING PROTEIN 4"/>
    <property type="match status" value="1"/>
</dbReference>
<dbReference type="InterPro" id="IPR050491">
    <property type="entry name" value="AmpC-like"/>
</dbReference>
<dbReference type="SUPFAM" id="SSF56601">
    <property type="entry name" value="beta-lactamase/transpeptidase-like"/>
    <property type="match status" value="1"/>
</dbReference>
<feature type="domain" description="Beta-lactamase-related" evidence="1">
    <location>
        <begin position="51"/>
        <end position="362"/>
    </location>
</feature>
<gene>
    <name evidence="3" type="ORF">LX66_1542</name>
</gene>
<sequence>MKTRFLLVLTCLQAGAAYSQDIISQKTQQVETGLLPAVYIEGRPHAVYKLADRMAHYKVPAVSIAFINHGRIEWAKAYGYLSEEQQVKADTLTLFQAASISKPITSALLYKLAAQGNVALDEDVNKYLRNWKLKPSPFTAKKPVTLRGLLTHTAGLSVEGFHGYAQGSPLPTTVQILNGEPPANSAPVVSIAEPGTGYRASGGGYVVVKQAVEDVTSHPFATVIKDLVLKPAGMVHSTYEQPLPPQFHQQAAAAHDVNGHMLPGRWHTMPEVAPDGLWTTPADLARFLLTLTQSLEDGYDALLTQEQTREMLYARENMGMWQHRDPSHGWYGSGHNDGYNAEMLMFPDKGQGIVVMTNGDYGRRLSNEIIRGAARVYHWERPRPATQTVIKLDAQTLQDYAGTYGMEGLPYHVKIAVEGDHLRATLTLDNTESVLYPASKERFFSPEEGREVTFLTAEDGTVTGLAAGPARLQKMPAAGK</sequence>
<dbReference type="Pfam" id="PF11954">
    <property type="entry name" value="DUF3471"/>
    <property type="match status" value="1"/>
</dbReference>
<evidence type="ECO:0000259" key="1">
    <source>
        <dbReference type="Pfam" id="PF00144"/>
    </source>
</evidence>
<dbReference type="InterPro" id="IPR012338">
    <property type="entry name" value="Beta-lactam/transpept-like"/>
</dbReference>
<dbReference type="Proteomes" id="UP000316778">
    <property type="component" value="Unassembled WGS sequence"/>
</dbReference>
<keyword evidence="4" id="KW-1185">Reference proteome</keyword>
<evidence type="ECO:0000259" key="2">
    <source>
        <dbReference type="Pfam" id="PF11954"/>
    </source>
</evidence>
<organism evidence="3 4">
    <name type="scientific">Chitinophaga japonensis</name>
    <name type="common">Flexibacter japonensis</name>
    <dbReference type="NCBI Taxonomy" id="104662"/>
    <lineage>
        <taxon>Bacteria</taxon>
        <taxon>Pseudomonadati</taxon>
        <taxon>Bacteroidota</taxon>
        <taxon>Chitinophagia</taxon>
        <taxon>Chitinophagales</taxon>
        <taxon>Chitinophagaceae</taxon>
        <taxon>Chitinophaga</taxon>
    </lineage>
</organism>
<dbReference type="RefSeq" id="WP_145711436.1">
    <property type="nucleotide sequence ID" value="NZ_BAAAFY010000001.1"/>
</dbReference>
<dbReference type="EMBL" id="VLLG01000002">
    <property type="protein sequence ID" value="TWI92159.1"/>
    <property type="molecule type" value="Genomic_DNA"/>
</dbReference>
<evidence type="ECO:0000313" key="3">
    <source>
        <dbReference type="EMBL" id="TWI92159.1"/>
    </source>
</evidence>